<dbReference type="GO" id="GO:0016020">
    <property type="term" value="C:membrane"/>
    <property type="evidence" value="ECO:0007669"/>
    <property type="project" value="UniProtKB-SubCell"/>
</dbReference>
<dbReference type="PROSITE" id="PS50088">
    <property type="entry name" value="ANK_REPEAT"/>
    <property type="match status" value="3"/>
</dbReference>
<dbReference type="InterPro" id="IPR051165">
    <property type="entry name" value="Multifunctional_ANK_Repeat"/>
</dbReference>
<dbReference type="EMBL" id="JAQQWP010000004">
    <property type="protein sequence ID" value="KAK8121123.1"/>
    <property type="molecule type" value="Genomic_DNA"/>
</dbReference>
<evidence type="ECO:0000313" key="9">
    <source>
        <dbReference type="EMBL" id="KAK8121123.1"/>
    </source>
</evidence>
<dbReference type="InterPro" id="IPR002110">
    <property type="entry name" value="Ankyrin_rpt"/>
</dbReference>
<keyword evidence="2 8" id="KW-0812">Transmembrane</keyword>
<comment type="subcellular location">
    <subcellularLocation>
        <location evidence="1">Membrane</location>
        <topology evidence="1">Multi-pass membrane protein</topology>
    </subcellularLocation>
</comment>
<accession>A0AAW0R1L5</accession>
<keyword evidence="10" id="KW-1185">Reference proteome</keyword>
<evidence type="ECO:0000256" key="8">
    <source>
        <dbReference type="SAM" id="Phobius"/>
    </source>
</evidence>
<dbReference type="InterPro" id="IPR036770">
    <property type="entry name" value="Ankyrin_rpt-contain_sf"/>
</dbReference>
<evidence type="ECO:0000313" key="10">
    <source>
        <dbReference type="Proteomes" id="UP001392437"/>
    </source>
</evidence>
<evidence type="ECO:0000256" key="5">
    <source>
        <dbReference type="ARBA" id="ARBA00023043"/>
    </source>
</evidence>
<dbReference type="PRINTS" id="PR01415">
    <property type="entry name" value="ANKYRIN"/>
</dbReference>
<dbReference type="InterPro" id="IPR045863">
    <property type="entry name" value="CorA_TM1_TM2"/>
</dbReference>
<proteinExistence type="predicted"/>
<dbReference type="PROSITE" id="PS50297">
    <property type="entry name" value="ANK_REP_REGION"/>
    <property type="match status" value="2"/>
</dbReference>
<organism evidence="9 10">
    <name type="scientific">Apiospora kogelbergensis</name>
    <dbReference type="NCBI Taxonomy" id="1337665"/>
    <lineage>
        <taxon>Eukaryota</taxon>
        <taxon>Fungi</taxon>
        <taxon>Dikarya</taxon>
        <taxon>Ascomycota</taxon>
        <taxon>Pezizomycotina</taxon>
        <taxon>Sordariomycetes</taxon>
        <taxon>Xylariomycetidae</taxon>
        <taxon>Amphisphaeriales</taxon>
        <taxon>Apiosporaceae</taxon>
        <taxon>Apiospora</taxon>
    </lineage>
</organism>
<keyword evidence="4 8" id="KW-1133">Transmembrane helix</keyword>
<comment type="caution">
    <text evidence="9">The sequence shown here is derived from an EMBL/GenBank/DDBJ whole genome shotgun (WGS) entry which is preliminary data.</text>
</comment>
<dbReference type="InterPro" id="IPR002523">
    <property type="entry name" value="MgTranspt_CorA/ZnTranspt_ZntB"/>
</dbReference>
<gene>
    <name evidence="9" type="ORF">PG999_005243</name>
</gene>
<dbReference type="GO" id="GO:0046873">
    <property type="term" value="F:metal ion transmembrane transporter activity"/>
    <property type="evidence" value="ECO:0007669"/>
    <property type="project" value="InterPro"/>
</dbReference>
<dbReference type="SUPFAM" id="SSF48403">
    <property type="entry name" value="Ankyrin repeat"/>
    <property type="match status" value="2"/>
</dbReference>
<keyword evidence="5 7" id="KW-0040">ANK repeat</keyword>
<evidence type="ECO:0000256" key="4">
    <source>
        <dbReference type="ARBA" id="ARBA00022989"/>
    </source>
</evidence>
<dbReference type="Gene3D" id="1.20.58.340">
    <property type="entry name" value="Magnesium transport protein CorA, transmembrane region"/>
    <property type="match status" value="1"/>
</dbReference>
<keyword evidence="3" id="KW-0677">Repeat</keyword>
<sequence>MRKSKKLNNSELNFERFRRQDRIEPWLIVLVQENNQDGLKDALELERYDTNDRDSKGRTPLHWAASLGLIQMVGLLAPMSNLEARDSNGHTALFHAVEAHQSGKEILELLLFHGAKYTHVDKKNRTALRYAAELKKPEIAKVLLKHDSWALWDVLGDYKPDDGDEGNVNLQAALTLIEYGANINETLDDDTLLHLAARKGCTAVLERFQNLPVALSTHLIDQLGDTYSTPLHEATQHGWRDTVQYILDGMGAKIDTTDHHGWTPLLTAAANGQTDIASLLISKGANTDALSERNFNPAYLACFGENDETAEFFLRQMAPERIFAADNIENVTLIRVASARGCVRAVQHILQVAQDTGRIKTVVAELEQGCTLAFDAIMNQHEDTAMALLEYGTDLQGEDKWGNNAYHFAAFYGFTEVLRHLLARDEAGKVREQLRRPNSSGVTPIQAAAVAVEHTAMVSVMPLLLQTENPDRVRDQNTAGWTVLHWAAWYDRVDLVSSVARGGGYDLTTKDAMGRTACDLAQQAKSVSLEIVEWLTPPESSTQEITPLELTQPICNKDAKEICKSMKNQIMNIYTKGGPLEKPGFSILNCLYDYGPREIMSAVANMRRRGGHLGLRWVHLPANNKTAQDLAQMIYLDKLRRMKASKQMAKPSDTVDRIDRRKNTPIESSDGTDSLVASYRSFRAAMDDWLSKDAGSERARFLKPDILTPMVEGITRPIVQVAVPFLTFTRVENYLEMHQVDEALRGTAERGPGRPSAHLKSYRQMFEHYNRQRRGDVHLPLTLDQSYYHSVEDTDIRNTDQVIFRRQTDPREEKRFICMVDQLWLLIVNNKTIITSCSEPWNKESIDLGKEIAEQITQHKEGQTRITSVYAMVALAVAAAIRKTLEWEIGENRERLLRQFESAIATAANREVELFDEFTSGLANSDRTPGGGDGTDIRGEVELLREIKDIEDELQLIMGVFRTQLELLNRTLDFLEAEFAGQRDQKSRDVMELVGSYDHLMTNQFKELEKLVRESKMVHDNVNHLLDLKQKDANLSEAVWARKASESATSQGRIIMVFTTVTAIFLPLTFFTSLFALDITSFPHRDSGELSYSPEWAFSRLGTPAKDQTEHLQ</sequence>
<dbReference type="Proteomes" id="UP001392437">
    <property type="component" value="Unassembled WGS sequence"/>
</dbReference>
<keyword evidence="6 8" id="KW-0472">Membrane</keyword>
<protein>
    <recommendedName>
        <fullName evidence="11">Ankyrin repeat</fullName>
    </recommendedName>
</protein>
<feature type="transmembrane region" description="Helical" evidence="8">
    <location>
        <begin position="1054"/>
        <end position="1077"/>
    </location>
</feature>
<reference evidence="9 10" key="1">
    <citation type="submission" date="2023-01" db="EMBL/GenBank/DDBJ databases">
        <title>Analysis of 21 Apiospora genomes using comparative genomics revels a genus with tremendous synthesis potential of carbohydrate active enzymes and secondary metabolites.</title>
        <authorList>
            <person name="Sorensen T."/>
        </authorList>
    </citation>
    <scope>NUCLEOTIDE SEQUENCE [LARGE SCALE GENOMIC DNA]</scope>
    <source>
        <strain evidence="9 10">CBS 117206</strain>
    </source>
</reference>
<evidence type="ECO:0000256" key="1">
    <source>
        <dbReference type="ARBA" id="ARBA00004141"/>
    </source>
</evidence>
<dbReference type="Pfam" id="PF12796">
    <property type="entry name" value="Ank_2"/>
    <property type="match status" value="3"/>
</dbReference>
<dbReference type="PANTHER" id="PTHR24123:SF33">
    <property type="entry name" value="PROTEIN HOS4"/>
    <property type="match status" value="1"/>
</dbReference>
<dbReference type="SMART" id="SM00248">
    <property type="entry name" value="ANK"/>
    <property type="match status" value="10"/>
</dbReference>
<feature type="repeat" description="ANK" evidence="7">
    <location>
        <begin position="88"/>
        <end position="122"/>
    </location>
</feature>
<feature type="repeat" description="ANK" evidence="7">
    <location>
        <begin position="260"/>
        <end position="292"/>
    </location>
</feature>
<dbReference type="AlphaFoldDB" id="A0AAW0R1L5"/>
<dbReference type="PANTHER" id="PTHR24123">
    <property type="entry name" value="ANKYRIN REPEAT-CONTAINING"/>
    <property type="match status" value="1"/>
</dbReference>
<dbReference type="Gene3D" id="1.25.40.20">
    <property type="entry name" value="Ankyrin repeat-containing domain"/>
    <property type="match status" value="2"/>
</dbReference>
<name>A0AAW0R1L5_9PEZI</name>
<evidence type="ECO:0000256" key="7">
    <source>
        <dbReference type="PROSITE-ProRule" id="PRU00023"/>
    </source>
</evidence>
<feature type="repeat" description="ANK" evidence="7">
    <location>
        <begin position="56"/>
        <end position="76"/>
    </location>
</feature>
<evidence type="ECO:0000256" key="2">
    <source>
        <dbReference type="ARBA" id="ARBA00022692"/>
    </source>
</evidence>
<evidence type="ECO:0000256" key="6">
    <source>
        <dbReference type="ARBA" id="ARBA00023136"/>
    </source>
</evidence>
<dbReference type="SUPFAM" id="SSF144083">
    <property type="entry name" value="Magnesium transport protein CorA, transmembrane region"/>
    <property type="match status" value="1"/>
</dbReference>
<dbReference type="Pfam" id="PF01544">
    <property type="entry name" value="CorA"/>
    <property type="match status" value="1"/>
</dbReference>
<evidence type="ECO:0000256" key="3">
    <source>
        <dbReference type="ARBA" id="ARBA00022737"/>
    </source>
</evidence>
<evidence type="ECO:0008006" key="11">
    <source>
        <dbReference type="Google" id="ProtNLM"/>
    </source>
</evidence>